<feature type="compositionally biased region" description="Basic and acidic residues" evidence="1">
    <location>
        <begin position="19"/>
        <end position="34"/>
    </location>
</feature>
<feature type="region of interest" description="Disordered" evidence="1">
    <location>
        <begin position="1"/>
        <end position="34"/>
    </location>
</feature>
<dbReference type="Proteomes" id="UP000054144">
    <property type="component" value="Unassembled WGS sequence"/>
</dbReference>
<organism evidence="2 3">
    <name type="scientific">Fistulina hepatica ATCC 64428</name>
    <dbReference type="NCBI Taxonomy" id="1128425"/>
    <lineage>
        <taxon>Eukaryota</taxon>
        <taxon>Fungi</taxon>
        <taxon>Dikarya</taxon>
        <taxon>Basidiomycota</taxon>
        <taxon>Agaricomycotina</taxon>
        <taxon>Agaricomycetes</taxon>
        <taxon>Agaricomycetidae</taxon>
        <taxon>Agaricales</taxon>
        <taxon>Fistulinaceae</taxon>
        <taxon>Fistulina</taxon>
    </lineage>
</organism>
<feature type="compositionally biased region" description="Basic and acidic residues" evidence="1">
    <location>
        <begin position="253"/>
        <end position="268"/>
    </location>
</feature>
<accession>A0A0D7AG83</accession>
<name>A0A0D7AG83_9AGAR</name>
<dbReference type="AlphaFoldDB" id="A0A0D7AG83"/>
<reference evidence="2 3" key="1">
    <citation type="journal article" date="2015" name="Fungal Genet. Biol.">
        <title>Evolution of novel wood decay mechanisms in Agaricales revealed by the genome sequences of Fistulina hepatica and Cylindrobasidium torrendii.</title>
        <authorList>
            <person name="Floudas D."/>
            <person name="Held B.W."/>
            <person name="Riley R."/>
            <person name="Nagy L.G."/>
            <person name="Koehler G."/>
            <person name="Ransdell A.S."/>
            <person name="Younus H."/>
            <person name="Chow J."/>
            <person name="Chiniquy J."/>
            <person name="Lipzen A."/>
            <person name="Tritt A."/>
            <person name="Sun H."/>
            <person name="Haridas S."/>
            <person name="LaButti K."/>
            <person name="Ohm R.A."/>
            <person name="Kues U."/>
            <person name="Blanchette R.A."/>
            <person name="Grigoriev I.V."/>
            <person name="Minto R.E."/>
            <person name="Hibbett D.S."/>
        </authorList>
    </citation>
    <scope>NUCLEOTIDE SEQUENCE [LARGE SCALE GENOMIC DNA]</scope>
    <source>
        <strain evidence="2 3">ATCC 64428</strain>
    </source>
</reference>
<dbReference type="OrthoDB" id="5327923at2759"/>
<proteinExistence type="predicted"/>
<feature type="region of interest" description="Disordered" evidence="1">
    <location>
        <begin position="244"/>
        <end position="268"/>
    </location>
</feature>
<evidence type="ECO:0000256" key="1">
    <source>
        <dbReference type="SAM" id="MobiDB-lite"/>
    </source>
</evidence>
<keyword evidence="3" id="KW-1185">Reference proteome</keyword>
<evidence type="ECO:0000313" key="3">
    <source>
        <dbReference type="Proteomes" id="UP000054144"/>
    </source>
</evidence>
<gene>
    <name evidence="2" type="ORF">FISHEDRAFT_73219</name>
</gene>
<protein>
    <submittedName>
        <fullName evidence="2">Uncharacterized protein</fullName>
    </submittedName>
</protein>
<feature type="compositionally biased region" description="Polar residues" evidence="1">
    <location>
        <begin position="1"/>
        <end position="18"/>
    </location>
</feature>
<sequence length="705" mass="80299">METLPEDQNNSSKSGDTNTTEHSHPEGHQQKQTDVKTRMIYPHAKWPLHPVPELSWPTLDFDGCLGKGAGSKALMWGATLHDFYLYSPAAYGTCIDVSGSRMVAWARHIHSFPEGWADDELSWAAAEPDPIVVPPPDPYKAVLRREGRIRDKTIDYATAERSFLEKNVPSLFKVEDFPSPWPVLPFSYKVPDIRAPLARLPRTLVIHDLCNVLSIHDRLRQYGGDWSRADMDRVHVYRLKTHTGLVPEDERDEPQKPDPNEHLIVREPDESGYIPPALRIVDPQPPRHDHDDVAHLYLDETARLGRGNHSYVWKAELEVPRTQLVKFHICMQCARELVDEEFARQDAAGELTALGRSWLGKGTSPTDESTPSSGCPVHDESESNETSPEPPRLPGREMVRTCVDGCFRLTADPMCPNHQAFLSIYREGLSTDTWSGPVYDAPIPTDRIPWCHPDLGPFCAHVPKREAAPAAAPPLARVGVAAKLSFQGDDHLEREAQNYQSFPRHFFDEWSGYSLVRPIKDPVPLAPVVPQYYGYYVPADESSEGAEYYLSPVLLLEDCGKQVEPVHRMCLDDRLECGSLLFRLFTEHWVHGSVYQRNIVMLPDEEEEEDTYEARFRAASDGRVIAEHRYSNPYLRLAMRSSVMPKHERRFRLIDFGRSKYQGGSDSRNEQQDFYERSLERSQVEQLLQIGTYQRPMDPPCMIFS</sequence>
<feature type="region of interest" description="Disordered" evidence="1">
    <location>
        <begin position="357"/>
        <end position="396"/>
    </location>
</feature>
<dbReference type="EMBL" id="KN881805">
    <property type="protein sequence ID" value="KIY48886.1"/>
    <property type="molecule type" value="Genomic_DNA"/>
</dbReference>
<evidence type="ECO:0000313" key="2">
    <source>
        <dbReference type="EMBL" id="KIY48886.1"/>
    </source>
</evidence>
<feature type="compositionally biased region" description="Polar residues" evidence="1">
    <location>
        <begin position="363"/>
        <end position="373"/>
    </location>
</feature>